<keyword evidence="2" id="KW-0812">Transmembrane</keyword>
<reference evidence="4" key="1">
    <citation type="journal article" date="2019" name="Int. J. Syst. Evol. Microbiol.">
        <title>The Global Catalogue of Microorganisms (GCM) 10K type strain sequencing project: providing services to taxonomists for standard genome sequencing and annotation.</title>
        <authorList>
            <consortium name="The Broad Institute Genomics Platform"/>
            <consortium name="The Broad Institute Genome Sequencing Center for Infectious Disease"/>
            <person name="Wu L."/>
            <person name="Ma J."/>
        </authorList>
    </citation>
    <scope>NUCLEOTIDE SEQUENCE [LARGE SCALE GENOMIC DNA]</scope>
    <source>
        <strain evidence="4">CGMCC 4.7152</strain>
    </source>
</reference>
<name>A0ABV9W4H8_9ACTN</name>
<feature type="transmembrane region" description="Helical" evidence="2">
    <location>
        <begin position="181"/>
        <end position="199"/>
    </location>
</feature>
<organism evidence="3 4">
    <name type="scientific">Dactylosporangium cerinum</name>
    <dbReference type="NCBI Taxonomy" id="1434730"/>
    <lineage>
        <taxon>Bacteria</taxon>
        <taxon>Bacillati</taxon>
        <taxon>Actinomycetota</taxon>
        <taxon>Actinomycetes</taxon>
        <taxon>Micromonosporales</taxon>
        <taxon>Micromonosporaceae</taxon>
        <taxon>Dactylosporangium</taxon>
    </lineage>
</organism>
<proteinExistence type="predicted"/>
<dbReference type="RefSeq" id="WP_380122470.1">
    <property type="nucleotide sequence ID" value="NZ_JBHSIU010000053.1"/>
</dbReference>
<keyword evidence="2" id="KW-1133">Transmembrane helix</keyword>
<accession>A0ABV9W4H8</accession>
<sequence>MTKRKVRTAARADQSSTGTADEASTAASSDESVEAQVNAGAAGADGADGDVFAPDTGFTVPDGVAPVEKAEVAGGPLDLPITIGALIVAVLLALLLAVFEAFLVPLRVSDLGFSDPGGGNWRLPVSPVLALVTNPLLVWFAIRSTGRPLAALLPAGAWCVVWVLAAAPTTERDLILTDDNWVGLLTLLSGPVVFAVAIYRHVLRRQLAPSANSKATPLAPRSVER</sequence>
<evidence type="ECO:0000256" key="2">
    <source>
        <dbReference type="SAM" id="Phobius"/>
    </source>
</evidence>
<feature type="transmembrane region" description="Helical" evidence="2">
    <location>
        <begin position="79"/>
        <end position="103"/>
    </location>
</feature>
<evidence type="ECO:0000313" key="4">
    <source>
        <dbReference type="Proteomes" id="UP001595912"/>
    </source>
</evidence>
<keyword evidence="4" id="KW-1185">Reference proteome</keyword>
<keyword evidence="2" id="KW-0472">Membrane</keyword>
<protein>
    <recommendedName>
        <fullName evidence="5">Integral membrane protein</fullName>
    </recommendedName>
</protein>
<dbReference type="EMBL" id="JBHSIU010000053">
    <property type="protein sequence ID" value="MFC5003448.1"/>
    <property type="molecule type" value="Genomic_DNA"/>
</dbReference>
<evidence type="ECO:0000313" key="3">
    <source>
        <dbReference type="EMBL" id="MFC5003448.1"/>
    </source>
</evidence>
<feature type="compositionally biased region" description="Low complexity" evidence="1">
    <location>
        <begin position="15"/>
        <end position="30"/>
    </location>
</feature>
<evidence type="ECO:0000256" key="1">
    <source>
        <dbReference type="SAM" id="MobiDB-lite"/>
    </source>
</evidence>
<dbReference type="Proteomes" id="UP001595912">
    <property type="component" value="Unassembled WGS sequence"/>
</dbReference>
<comment type="caution">
    <text evidence="3">The sequence shown here is derived from an EMBL/GenBank/DDBJ whole genome shotgun (WGS) entry which is preliminary data.</text>
</comment>
<gene>
    <name evidence="3" type="ORF">ACFPIJ_37215</name>
</gene>
<feature type="transmembrane region" description="Helical" evidence="2">
    <location>
        <begin position="123"/>
        <end position="142"/>
    </location>
</feature>
<evidence type="ECO:0008006" key="5">
    <source>
        <dbReference type="Google" id="ProtNLM"/>
    </source>
</evidence>
<feature type="transmembrane region" description="Helical" evidence="2">
    <location>
        <begin position="149"/>
        <end position="169"/>
    </location>
</feature>
<feature type="region of interest" description="Disordered" evidence="1">
    <location>
        <begin position="1"/>
        <end position="42"/>
    </location>
</feature>